<accession>A0A1G4QC10</accession>
<feature type="region of interest" description="Disordered" evidence="2">
    <location>
        <begin position="288"/>
        <end position="315"/>
    </location>
</feature>
<feature type="domain" description="Transglycosylase SLT" evidence="3">
    <location>
        <begin position="45"/>
        <end position="95"/>
    </location>
</feature>
<keyword evidence="5" id="KW-1185">Reference proteome</keyword>
<reference evidence="5" key="1">
    <citation type="submission" date="2016-10" db="EMBL/GenBank/DDBJ databases">
        <authorList>
            <person name="Varghese N."/>
            <person name="Submissions S."/>
        </authorList>
    </citation>
    <scope>NUCLEOTIDE SEQUENCE [LARGE SCALE GENOMIC DNA]</scope>
    <source>
        <strain evidence="5">CGMCC 1.3431</strain>
    </source>
</reference>
<evidence type="ECO:0000256" key="1">
    <source>
        <dbReference type="ARBA" id="ARBA00009387"/>
    </source>
</evidence>
<dbReference type="STRING" id="260084.SAMN02927928_1092"/>
<organism evidence="4 5">
    <name type="scientific">Asticcacaulis taihuensis</name>
    <dbReference type="NCBI Taxonomy" id="260084"/>
    <lineage>
        <taxon>Bacteria</taxon>
        <taxon>Pseudomonadati</taxon>
        <taxon>Pseudomonadota</taxon>
        <taxon>Alphaproteobacteria</taxon>
        <taxon>Caulobacterales</taxon>
        <taxon>Caulobacteraceae</taxon>
        <taxon>Asticcacaulis</taxon>
    </lineage>
</organism>
<evidence type="ECO:0000259" key="3">
    <source>
        <dbReference type="Pfam" id="PF01464"/>
    </source>
</evidence>
<gene>
    <name evidence="4" type="ORF">SAMN02927928_1092</name>
</gene>
<dbReference type="InterPro" id="IPR023346">
    <property type="entry name" value="Lysozyme-like_dom_sf"/>
</dbReference>
<dbReference type="EMBL" id="FMTS01000001">
    <property type="protein sequence ID" value="SCW42007.1"/>
    <property type="molecule type" value="Genomic_DNA"/>
</dbReference>
<dbReference type="AlphaFoldDB" id="A0A1G4QC10"/>
<proteinExistence type="inferred from homology"/>
<protein>
    <submittedName>
        <fullName evidence="4">Transglycosylase SLT domain-containing protein</fullName>
    </submittedName>
</protein>
<sequence>MGVLMRSYIPQTVDPNILSQMADQMSRGVSNTARQAGTGVMGALQRAADATGVDFNYLVKTATRESSLNPNAKAPTSSAAGLFQFIEQTWLGVVKNHGAKHGYGAYADQISKGRDGLYHVSNPVARRQVLGLRYDANASAVMGAELTAGHAAYLKGRIGRDPTQGELYAAHFLGPDGAASLISASQSRPNAIAANLFPAAARANRSIFYRNGHALNVTDVVANLTRTGGASTVTVRPLDPIEDNAPGNTLLAARWDKVKADQAIMNMVFGSDGQQSMLFATQLMSAFGPGEEGDGDNKPGDSSGGFDKAFGNLMG</sequence>
<comment type="similarity">
    <text evidence="1">Belongs to the virb1 family.</text>
</comment>
<name>A0A1G4QC10_9CAUL</name>
<dbReference type="Gene3D" id="1.10.530.10">
    <property type="match status" value="1"/>
</dbReference>
<evidence type="ECO:0000256" key="2">
    <source>
        <dbReference type="SAM" id="MobiDB-lite"/>
    </source>
</evidence>
<dbReference type="Proteomes" id="UP000199150">
    <property type="component" value="Unassembled WGS sequence"/>
</dbReference>
<dbReference type="SUPFAM" id="SSF53955">
    <property type="entry name" value="Lysozyme-like"/>
    <property type="match status" value="1"/>
</dbReference>
<dbReference type="Pfam" id="PF01464">
    <property type="entry name" value="SLT"/>
    <property type="match status" value="1"/>
</dbReference>
<dbReference type="InterPro" id="IPR008258">
    <property type="entry name" value="Transglycosylase_SLT_dom_1"/>
</dbReference>
<evidence type="ECO:0000313" key="4">
    <source>
        <dbReference type="EMBL" id="SCW42007.1"/>
    </source>
</evidence>
<evidence type="ECO:0000313" key="5">
    <source>
        <dbReference type="Proteomes" id="UP000199150"/>
    </source>
</evidence>